<dbReference type="EMBL" id="QYRN01000010">
    <property type="protein sequence ID" value="RIX98439.1"/>
    <property type="molecule type" value="Genomic_DNA"/>
</dbReference>
<name>A0A3A1WF69_9HYPH</name>
<dbReference type="InterPro" id="IPR011004">
    <property type="entry name" value="Trimer_LpxA-like_sf"/>
</dbReference>
<evidence type="ECO:0000256" key="3">
    <source>
        <dbReference type="ARBA" id="ARBA00022737"/>
    </source>
</evidence>
<keyword evidence="2 5" id="KW-0808">Transferase</keyword>
<dbReference type="GO" id="GO:0016746">
    <property type="term" value="F:acyltransferase activity"/>
    <property type="evidence" value="ECO:0007669"/>
    <property type="project" value="UniProtKB-KW"/>
</dbReference>
<dbReference type="SUPFAM" id="SSF51161">
    <property type="entry name" value="Trimeric LpxA-like enzymes"/>
    <property type="match status" value="1"/>
</dbReference>
<dbReference type="RefSeq" id="WP_119541274.1">
    <property type="nucleotide sequence ID" value="NZ_QYRN01000010.1"/>
</dbReference>
<dbReference type="Gene3D" id="2.160.10.10">
    <property type="entry name" value="Hexapeptide repeat proteins"/>
    <property type="match status" value="1"/>
</dbReference>
<comment type="caution">
    <text evidence="5">The sequence shown here is derived from an EMBL/GenBank/DDBJ whole genome shotgun (WGS) entry which is preliminary data.</text>
</comment>
<reference evidence="6" key="1">
    <citation type="submission" date="2018-09" db="EMBL/GenBank/DDBJ databases">
        <authorList>
            <person name="Tuo L."/>
        </authorList>
    </citation>
    <scope>NUCLEOTIDE SEQUENCE [LARGE SCALE GENOMIC DNA]</scope>
    <source>
        <strain evidence="6">M2BS4Y-1</strain>
    </source>
</reference>
<evidence type="ECO:0000313" key="5">
    <source>
        <dbReference type="EMBL" id="RIX98439.1"/>
    </source>
</evidence>
<dbReference type="InterPro" id="IPR018357">
    <property type="entry name" value="Hexapep_transf_CS"/>
</dbReference>
<dbReference type="InterPro" id="IPR050179">
    <property type="entry name" value="Trans_hexapeptide_repeat"/>
</dbReference>
<keyword evidence="6" id="KW-1185">Reference proteome</keyword>
<dbReference type="PANTHER" id="PTHR43300:SF11">
    <property type="entry name" value="ACETYLTRANSFERASE RV3034C-RELATED"/>
    <property type="match status" value="1"/>
</dbReference>
<sequence>MSKARTLPSLNRFLGIRKLIVRSKWWIYCRVWQMDIHPTANFSLSARFDKTFPRGVHVGERSYVAFDAAILTHDMTRGLYLHTRIGRHCFIGARSIILPGIQIGDGSIVGSGSVVTKDVPPRSVVAGNPARIIRSDVEVGPYGRFPSANATGNALWEAEEVRVREARAAAATGASSSS</sequence>
<evidence type="ECO:0000313" key="6">
    <source>
        <dbReference type="Proteomes" id="UP000265750"/>
    </source>
</evidence>
<gene>
    <name evidence="5" type="ORF">D3218_17010</name>
</gene>
<evidence type="ECO:0000256" key="4">
    <source>
        <dbReference type="ARBA" id="ARBA00023315"/>
    </source>
</evidence>
<accession>A0A3A1WF69</accession>
<dbReference type="PANTHER" id="PTHR43300">
    <property type="entry name" value="ACETYLTRANSFERASE"/>
    <property type="match status" value="1"/>
</dbReference>
<proteinExistence type="inferred from homology"/>
<protein>
    <submittedName>
        <fullName evidence="5">Acyltransferase</fullName>
    </submittedName>
</protein>
<dbReference type="AlphaFoldDB" id="A0A3A1WF69"/>
<evidence type="ECO:0000256" key="2">
    <source>
        <dbReference type="ARBA" id="ARBA00022679"/>
    </source>
</evidence>
<dbReference type="InterPro" id="IPR001451">
    <property type="entry name" value="Hexapep"/>
</dbReference>
<dbReference type="CDD" id="cd04647">
    <property type="entry name" value="LbH_MAT_like"/>
    <property type="match status" value="1"/>
</dbReference>
<organism evidence="5 6">
    <name type="scientific">Aureimonas flava</name>
    <dbReference type="NCBI Taxonomy" id="2320271"/>
    <lineage>
        <taxon>Bacteria</taxon>
        <taxon>Pseudomonadati</taxon>
        <taxon>Pseudomonadota</taxon>
        <taxon>Alphaproteobacteria</taxon>
        <taxon>Hyphomicrobiales</taxon>
        <taxon>Aurantimonadaceae</taxon>
        <taxon>Aureimonas</taxon>
    </lineage>
</organism>
<dbReference type="Proteomes" id="UP000265750">
    <property type="component" value="Unassembled WGS sequence"/>
</dbReference>
<dbReference type="PROSITE" id="PS00101">
    <property type="entry name" value="HEXAPEP_TRANSFERASES"/>
    <property type="match status" value="1"/>
</dbReference>
<keyword evidence="3" id="KW-0677">Repeat</keyword>
<dbReference type="Pfam" id="PF14602">
    <property type="entry name" value="Hexapep_2"/>
    <property type="match status" value="1"/>
</dbReference>
<dbReference type="OrthoDB" id="9815592at2"/>
<evidence type="ECO:0000256" key="1">
    <source>
        <dbReference type="ARBA" id="ARBA00007274"/>
    </source>
</evidence>
<keyword evidence="4 5" id="KW-0012">Acyltransferase</keyword>
<comment type="similarity">
    <text evidence="1">Belongs to the transferase hexapeptide repeat family.</text>
</comment>